<organism evidence="2 3">
    <name type="scientific">Luteolibacter arcticus</name>
    <dbReference type="NCBI Taxonomy" id="1581411"/>
    <lineage>
        <taxon>Bacteria</taxon>
        <taxon>Pseudomonadati</taxon>
        <taxon>Verrucomicrobiota</taxon>
        <taxon>Verrucomicrobiia</taxon>
        <taxon>Verrucomicrobiales</taxon>
        <taxon>Verrucomicrobiaceae</taxon>
        <taxon>Luteolibacter</taxon>
    </lineage>
</organism>
<feature type="region of interest" description="Disordered" evidence="1">
    <location>
        <begin position="32"/>
        <end position="66"/>
    </location>
</feature>
<dbReference type="RefSeq" id="WP_264488436.1">
    <property type="nucleotide sequence ID" value="NZ_JAPDDT010000007.1"/>
</dbReference>
<reference evidence="2 3" key="1">
    <citation type="submission" date="2022-10" db="EMBL/GenBank/DDBJ databases">
        <title>Luteolibacter arcticus strain CCTCC AB 2014275, whole genome shotgun sequencing project.</title>
        <authorList>
            <person name="Zhao G."/>
            <person name="Shen L."/>
        </authorList>
    </citation>
    <scope>NUCLEOTIDE SEQUENCE [LARGE SCALE GENOMIC DNA]</scope>
    <source>
        <strain evidence="2 3">CCTCC AB 2014275</strain>
    </source>
</reference>
<dbReference type="Proteomes" id="UP001320876">
    <property type="component" value="Unassembled WGS sequence"/>
</dbReference>
<protein>
    <recommendedName>
        <fullName evidence="4">HEAT repeat domain-containing protein</fullName>
    </recommendedName>
</protein>
<accession>A0ABT3GLF4</accession>
<evidence type="ECO:0000313" key="3">
    <source>
        <dbReference type="Proteomes" id="UP001320876"/>
    </source>
</evidence>
<gene>
    <name evidence="2" type="ORF">OKA05_17305</name>
</gene>
<evidence type="ECO:0000313" key="2">
    <source>
        <dbReference type="EMBL" id="MCW1924327.1"/>
    </source>
</evidence>
<sequence length="296" mass="32307">MKADIRFFGAIALFLGGGALLQYRSGTAGDFQRGHSDLTNQPAARTHPRFSSRVALQSPSARPREAVGFNPQRSAARIETLPGVIQRSEATLELARRWSCRDTGAALVWARQLPEDVRRKEALYLVVAEVGRKNLEAGLALVSEYDLGRPGYRLAGDLVAQWAERDAAAAWDWASKHANETGRADLLGRIAIVVAQSDPEAAAMLIAEGQFPDLEVRNQAAIAVIHKWTQRDPDDTAKWVRELPPGALLEEGVQALVETWAESDAPAAERWLASLPEGKMKASGEQAMQVVRVGTR</sequence>
<comment type="caution">
    <text evidence="2">The sequence shown here is derived from an EMBL/GenBank/DDBJ whole genome shotgun (WGS) entry which is preliminary data.</text>
</comment>
<evidence type="ECO:0000256" key="1">
    <source>
        <dbReference type="SAM" id="MobiDB-lite"/>
    </source>
</evidence>
<evidence type="ECO:0008006" key="4">
    <source>
        <dbReference type="Google" id="ProtNLM"/>
    </source>
</evidence>
<keyword evidence="3" id="KW-1185">Reference proteome</keyword>
<dbReference type="EMBL" id="JAPDDT010000007">
    <property type="protein sequence ID" value="MCW1924327.1"/>
    <property type="molecule type" value="Genomic_DNA"/>
</dbReference>
<name>A0ABT3GLF4_9BACT</name>
<proteinExistence type="predicted"/>